<dbReference type="GO" id="GO:0003997">
    <property type="term" value="F:acyl-CoA oxidase activity"/>
    <property type="evidence" value="ECO:0007669"/>
    <property type="project" value="InterPro"/>
</dbReference>
<keyword evidence="5" id="KW-0285">Flavoprotein</keyword>
<evidence type="ECO:0000256" key="11">
    <source>
        <dbReference type="ARBA" id="ARBA00023098"/>
    </source>
</evidence>
<feature type="binding site" evidence="14">
    <location>
        <position position="126"/>
    </location>
    <ligand>
        <name>FAD</name>
        <dbReference type="ChEBI" id="CHEBI:57692"/>
    </ligand>
</feature>
<dbReference type="PIRSF" id="PIRSF000168">
    <property type="entry name" value="Acyl-CoA_oxidase"/>
    <property type="match status" value="1"/>
</dbReference>
<dbReference type="GO" id="GO:0005524">
    <property type="term" value="F:ATP binding"/>
    <property type="evidence" value="ECO:0007669"/>
    <property type="project" value="UniProtKB-KW"/>
</dbReference>
<dbReference type="FunFam" id="1.20.140.10:FF:000013">
    <property type="entry name" value="Acyl-coenzyme A oxidase"/>
    <property type="match status" value="1"/>
</dbReference>
<evidence type="ECO:0000313" key="19">
    <source>
        <dbReference type="WBParaSite" id="ACRNAN_scaffold4362.g24901.t1"/>
    </source>
</evidence>
<evidence type="ECO:0000256" key="5">
    <source>
        <dbReference type="ARBA" id="ARBA00022630"/>
    </source>
</evidence>
<keyword evidence="6" id="KW-0547">Nucleotide-binding</keyword>
<feature type="active site" description="Proton acceptor" evidence="13">
    <location>
        <position position="370"/>
    </location>
</feature>
<feature type="domain" description="Acyl-CoA oxidase C-alpha1" evidence="17">
    <location>
        <begin position="223"/>
        <end position="385"/>
    </location>
</feature>
<comment type="pathway">
    <text evidence="3">Lipid metabolism; peroxisomal fatty acid beta-oxidation.</text>
</comment>
<dbReference type="InterPro" id="IPR055060">
    <property type="entry name" value="ACOX_C_alpha1"/>
</dbReference>
<dbReference type="InterPro" id="IPR029320">
    <property type="entry name" value="Acyl-CoA_ox_N"/>
</dbReference>
<dbReference type="WBParaSite" id="ACRNAN_scaffold4362.g24901.t1">
    <property type="protein sequence ID" value="ACRNAN_scaffold4362.g24901.t1"/>
    <property type="gene ID" value="ACRNAN_scaffold4362.g24901"/>
</dbReference>
<dbReference type="PANTHER" id="PTHR10909:SF250">
    <property type="entry name" value="PEROXISOMAL ACYL-COENZYME A OXIDASE 1"/>
    <property type="match status" value="1"/>
</dbReference>
<evidence type="ECO:0000259" key="15">
    <source>
        <dbReference type="Pfam" id="PF01756"/>
    </source>
</evidence>
<keyword evidence="9" id="KW-0067">ATP-binding</keyword>
<comment type="similarity">
    <text evidence="4">Belongs to the acyl-CoA oxidase family.</text>
</comment>
<organism evidence="18 19">
    <name type="scientific">Acrobeloides nanus</name>
    <dbReference type="NCBI Taxonomy" id="290746"/>
    <lineage>
        <taxon>Eukaryota</taxon>
        <taxon>Metazoa</taxon>
        <taxon>Ecdysozoa</taxon>
        <taxon>Nematoda</taxon>
        <taxon>Chromadorea</taxon>
        <taxon>Rhabditida</taxon>
        <taxon>Tylenchina</taxon>
        <taxon>Cephalobomorpha</taxon>
        <taxon>Cephaloboidea</taxon>
        <taxon>Cephalobidae</taxon>
        <taxon>Acrobeloides</taxon>
    </lineage>
</organism>
<keyword evidence="18" id="KW-1185">Reference proteome</keyword>
<proteinExistence type="inferred from homology"/>
<dbReference type="InterPro" id="IPR036250">
    <property type="entry name" value="AcylCo_DH-like_C"/>
</dbReference>
<evidence type="ECO:0000256" key="9">
    <source>
        <dbReference type="ARBA" id="ARBA00022840"/>
    </source>
</evidence>
<dbReference type="Proteomes" id="UP000887540">
    <property type="component" value="Unplaced"/>
</dbReference>
<dbReference type="GO" id="GO:0055088">
    <property type="term" value="P:lipid homeostasis"/>
    <property type="evidence" value="ECO:0007669"/>
    <property type="project" value="TreeGrafter"/>
</dbReference>
<name>A0A914DYK5_9BILA</name>
<evidence type="ECO:0000256" key="13">
    <source>
        <dbReference type="PIRSR" id="PIRSR000168-1"/>
    </source>
</evidence>
<dbReference type="Gene3D" id="1.10.540.10">
    <property type="entry name" value="Acyl-CoA dehydrogenase/oxidase, N-terminal domain"/>
    <property type="match status" value="1"/>
</dbReference>
<dbReference type="FunFam" id="2.40.110.10:FF:000003">
    <property type="entry name" value="Acyl-coenzyme A oxidase"/>
    <property type="match status" value="1"/>
</dbReference>
<comment type="subcellular location">
    <subcellularLocation>
        <location evidence="2">Peroxisome</location>
    </subcellularLocation>
</comment>
<accession>A0A914DYK5</accession>
<evidence type="ECO:0000256" key="10">
    <source>
        <dbReference type="ARBA" id="ARBA00023002"/>
    </source>
</evidence>
<keyword evidence="8" id="KW-0276">Fatty acid metabolism</keyword>
<evidence type="ECO:0000259" key="17">
    <source>
        <dbReference type="Pfam" id="PF22924"/>
    </source>
</evidence>
<keyword evidence="7 14" id="KW-0274">FAD</keyword>
<dbReference type="GO" id="GO:0005504">
    <property type="term" value="F:fatty acid binding"/>
    <property type="evidence" value="ECO:0007669"/>
    <property type="project" value="TreeGrafter"/>
</dbReference>
<evidence type="ECO:0000259" key="16">
    <source>
        <dbReference type="Pfam" id="PF14749"/>
    </source>
</evidence>
<dbReference type="PANTHER" id="PTHR10909">
    <property type="entry name" value="ELECTRON TRANSPORT OXIDOREDUCTASE"/>
    <property type="match status" value="1"/>
</dbReference>
<evidence type="ECO:0000256" key="8">
    <source>
        <dbReference type="ARBA" id="ARBA00022832"/>
    </source>
</evidence>
<dbReference type="InterPro" id="IPR012258">
    <property type="entry name" value="Acyl-CoA_oxidase"/>
</dbReference>
<evidence type="ECO:0000256" key="4">
    <source>
        <dbReference type="ARBA" id="ARBA00006288"/>
    </source>
</evidence>
<dbReference type="GO" id="GO:0071949">
    <property type="term" value="F:FAD binding"/>
    <property type="evidence" value="ECO:0007669"/>
    <property type="project" value="InterPro"/>
</dbReference>
<dbReference type="SUPFAM" id="SSF56645">
    <property type="entry name" value="Acyl-CoA dehydrogenase NM domain-like"/>
    <property type="match status" value="1"/>
</dbReference>
<evidence type="ECO:0000256" key="2">
    <source>
        <dbReference type="ARBA" id="ARBA00004275"/>
    </source>
</evidence>
<dbReference type="Pfam" id="PF01756">
    <property type="entry name" value="ACOX"/>
    <property type="match status" value="1"/>
</dbReference>
<dbReference type="GO" id="GO:0033540">
    <property type="term" value="P:fatty acid beta-oxidation using acyl-CoA oxidase"/>
    <property type="evidence" value="ECO:0007669"/>
    <property type="project" value="TreeGrafter"/>
</dbReference>
<dbReference type="InterPro" id="IPR009100">
    <property type="entry name" value="AcylCoA_DH/oxidase_NM_dom_sf"/>
</dbReference>
<reference evidence="19" key="1">
    <citation type="submission" date="2022-11" db="UniProtKB">
        <authorList>
            <consortium name="WormBaseParasite"/>
        </authorList>
    </citation>
    <scope>IDENTIFICATION</scope>
</reference>
<dbReference type="InterPro" id="IPR002655">
    <property type="entry name" value="Acyl-CoA_oxidase_C"/>
</dbReference>
<dbReference type="FunFam" id="1.20.140.10:FF:000005">
    <property type="entry name" value="Acyl-coenzyme A oxidase"/>
    <property type="match status" value="1"/>
</dbReference>
<feature type="binding site" evidence="14">
    <location>
        <position position="87"/>
    </location>
    <ligand>
        <name>FAD</name>
        <dbReference type="ChEBI" id="CHEBI:57692"/>
    </ligand>
</feature>
<feature type="domain" description="Acyl-CoA oxidase C-terminal" evidence="15">
    <location>
        <begin position="417"/>
        <end position="532"/>
    </location>
</feature>
<keyword evidence="10" id="KW-0560">Oxidoreductase</keyword>
<dbReference type="GO" id="GO:0005777">
    <property type="term" value="C:peroxisome"/>
    <property type="evidence" value="ECO:0007669"/>
    <property type="project" value="UniProtKB-SubCell"/>
</dbReference>
<evidence type="ECO:0000256" key="14">
    <source>
        <dbReference type="PIRSR" id="PIRSR000168-2"/>
    </source>
</evidence>
<evidence type="ECO:0000313" key="18">
    <source>
        <dbReference type="Proteomes" id="UP000887540"/>
    </source>
</evidence>
<dbReference type="Gene3D" id="1.20.140.10">
    <property type="entry name" value="Butyryl-CoA Dehydrogenase, subunit A, domain 3"/>
    <property type="match status" value="2"/>
</dbReference>
<evidence type="ECO:0000256" key="12">
    <source>
        <dbReference type="ARBA" id="ARBA00023140"/>
    </source>
</evidence>
<feature type="domain" description="Acyl-coenzyme A oxidase N-terminal" evidence="16">
    <location>
        <begin position="1"/>
        <end position="81"/>
    </location>
</feature>
<evidence type="ECO:0000256" key="7">
    <source>
        <dbReference type="ARBA" id="ARBA00022827"/>
    </source>
</evidence>
<keyword evidence="12" id="KW-0576">Peroxisome</keyword>
<comment type="cofactor">
    <cofactor evidence="1">
        <name>FAD</name>
        <dbReference type="ChEBI" id="CHEBI:57692"/>
    </cofactor>
</comment>
<dbReference type="InterPro" id="IPR037069">
    <property type="entry name" value="AcylCoA_DH/ox_N_sf"/>
</dbReference>
<evidence type="ECO:0000256" key="1">
    <source>
        <dbReference type="ARBA" id="ARBA00001974"/>
    </source>
</evidence>
<protein>
    <submittedName>
        <fullName evidence="19">Acyl-coenzyme A oxidase</fullName>
    </submittedName>
</protein>
<dbReference type="Pfam" id="PF14749">
    <property type="entry name" value="Acyl-CoA_ox_N"/>
    <property type="match status" value="1"/>
</dbReference>
<keyword evidence="11" id="KW-0443">Lipid metabolism</keyword>
<dbReference type="InterPro" id="IPR046373">
    <property type="entry name" value="Acyl-CoA_Oxase/DH_mid-dom_sf"/>
</dbReference>
<sequence length="552" mass="63116">MTRKESIENAQRKVIQMKKHLKNVVDSSNDSEINYYTSLVMGLAGHPLLVHDLFGPSVILSNSNESQLKNWLPKVQNSEIIVAYAQTELGHGTNLKMLETTATYDPNIEQFEIHSPTITSTKFWPGNLGISANYVILQAQLFTLGKCYGPHLFIVQIRDLETHKALPGIRIGDIGPKFECNLMDNGYLSFDHVRIPRTHMLMKHCQVLNDGTYIKPKHTKLGYSTMVEVRAFLLEKNAMHIAQACTIAIRYSCIRRQGKIDPTKDIEAKILEYQTQQFRIFPHLARAFAYLATGRRIIDFSRNVLKDIRSGRLGLINELHAISSGLKAVITFNTSLAIEQCRLACGGHGYSLASGLPQLYAIVVAGCTYEGENLVMLLQMARYLMKKERTRIELKQDVNIFDELLDNDFCEIDASYKESLDMFKALANRKITDVYDRLEILKKQGKKEEYAWNECAVDLCRASRAYCRNFIAHIFVQYVNQIQEPALRHLLEEILKMFLNFEITECSADLIEIGYMNGQKLVKVRNELNEVLPFHQKYLGTLKNKKLEHSKL</sequence>
<dbReference type="Gene3D" id="2.40.110.10">
    <property type="entry name" value="Butyryl-CoA Dehydrogenase, subunit A, domain 2"/>
    <property type="match status" value="1"/>
</dbReference>
<dbReference type="Pfam" id="PF22924">
    <property type="entry name" value="ACOX_C_alpha1"/>
    <property type="match status" value="1"/>
</dbReference>
<evidence type="ECO:0000256" key="3">
    <source>
        <dbReference type="ARBA" id="ARBA00004846"/>
    </source>
</evidence>
<evidence type="ECO:0000256" key="6">
    <source>
        <dbReference type="ARBA" id="ARBA00022741"/>
    </source>
</evidence>
<dbReference type="SUPFAM" id="SSF47203">
    <property type="entry name" value="Acyl-CoA dehydrogenase C-terminal domain-like"/>
    <property type="match status" value="2"/>
</dbReference>
<dbReference type="AlphaFoldDB" id="A0A914DYK5"/>